<dbReference type="EMBL" id="REGN01007817">
    <property type="protein sequence ID" value="RNA05212.1"/>
    <property type="molecule type" value="Genomic_DNA"/>
</dbReference>
<protein>
    <submittedName>
        <fullName evidence="3">Uncharacterized protein</fullName>
    </submittedName>
</protein>
<evidence type="ECO:0000313" key="4">
    <source>
        <dbReference type="Proteomes" id="UP000276133"/>
    </source>
</evidence>
<comment type="caution">
    <text evidence="3">The sequence shown here is derived from an EMBL/GenBank/DDBJ whole genome shotgun (WGS) entry which is preliminary data.</text>
</comment>
<keyword evidence="1" id="KW-0433">Leucine-rich repeat</keyword>
<keyword evidence="2" id="KW-0677">Repeat</keyword>
<keyword evidence="4" id="KW-1185">Reference proteome</keyword>
<dbReference type="OrthoDB" id="10495482at2759"/>
<reference evidence="3 4" key="1">
    <citation type="journal article" date="2018" name="Sci. Rep.">
        <title>Genomic signatures of local adaptation to the degree of environmental predictability in rotifers.</title>
        <authorList>
            <person name="Franch-Gras L."/>
            <person name="Hahn C."/>
            <person name="Garcia-Roger E.M."/>
            <person name="Carmona M.J."/>
            <person name="Serra M."/>
            <person name="Gomez A."/>
        </authorList>
    </citation>
    <scope>NUCLEOTIDE SEQUENCE [LARGE SCALE GENOMIC DNA]</scope>
    <source>
        <strain evidence="3">HYR1</strain>
    </source>
</reference>
<dbReference type="STRING" id="10195.A0A3M7Q203"/>
<dbReference type="InterPro" id="IPR032675">
    <property type="entry name" value="LRR_dom_sf"/>
</dbReference>
<proteinExistence type="predicted"/>
<name>A0A3M7Q203_BRAPC</name>
<dbReference type="InterPro" id="IPR001611">
    <property type="entry name" value="Leu-rich_rpt"/>
</dbReference>
<sequence>MFNTKLTCSANNCTSFESSRSNSSGFWTEVFVFNCFENTPANPVFPATFSSQPTKYNEIDLSPNVYTSIPIDQLCPFRFLLSLDLSFNSIKSAANAFRSLACLTSLESVNLANNQIASPVLASDFDDTFSSKLRSLNLTKNMIGYIQSRAFVKPDGSTRFPNLEYLGLAYNRLKDLDLLWPLTLPNLNLFIDIKFNNISSLTNEFNLTYNNEIFKYPMINNRKLDATTNSLQGFDDQNLLQYGLFDQQNLDEFLSKISNYDFRQANLVPTFICFCPSSGQLTLFWFRSISSSVDRSKPIFKLFCSNSPSVYVLDFPCGVSKQITKRTKNRSLVIGDQYSSLKICDQKINLKKK</sequence>
<dbReference type="PANTHER" id="PTHR45617">
    <property type="entry name" value="LEUCINE RICH REPEAT FAMILY PROTEIN"/>
    <property type="match status" value="1"/>
</dbReference>
<gene>
    <name evidence="3" type="ORF">BpHYR1_027300</name>
</gene>
<accession>A0A3M7Q203</accession>
<dbReference type="AlphaFoldDB" id="A0A3M7Q203"/>
<evidence type="ECO:0000256" key="2">
    <source>
        <dbReference type="ARBA" id="ARBA00022737"/>
    </source>
</evidence>
<organism evidence="3 4">
    <name type="scientific">Brachionus plicatilis</name>
    <name type="common">Marine rotifer</name>
    <name type="synonym">Brachionus muelleri</name>
    <dbReference type="NCBI Taxonomy" id="10195"/>
    <lineage>
        <taxon>Eukaryota</taxon>
        <taxon>Metazoa</taxon>
        <taxon>Spiralia</taxon>
        <taxon>Gnathifera</taxon>
        <taxon>Rotifera</taxon>
        <taxon>Eurotatoria</taxon>
        <taxon>Monogononta</taxon>
        <taxon>Pseudotrocha</taxon>
        <taxon>Ploima</taxon>
        <taxon>Brachionidae</taxon>
        <taxon>Brachionus</taxon>
    </lineage>
</organism>
<evidence type="ECO:0000313" key="3">
    <source>
        <dbReference type="EMBL" id="RNA05212.1"/>
    </source>
</evidence>
<dbReference type="PANTHER" id="PTHR45617:SF181">
    <property type="entry name" value="LP04042P"/>
    <property type="match status" value="1"/>
</dbReference>
<evidence type="ECO:0000256" key="1">
    <source>
        <dbReference type="ARBA" id="ARBA00022614"/>
    </source>
</evidence>
<dbReference type="SUPFAM" id="SSF52058">
    <property type="entry name" value="L domain-like"/>
    <property type="match status" value="1"/>
</dbReference>
<dbReference type="PROSITE" id="PS51450">
    <property type="entry name" value="LRR"/>
    <property type="match status" value="1"/>
</dbReference>
<dbReference type="Gene3D" id="3.80.10.10">
    <property type="entry name" value="Ribonuclease Inhibitor"/>
    <property type="match status" value="1"/>
</dbReference>
<dbReference type="Proteomes" id="UP000276133">
    <property type="component" value="Unassembled WGS sequence"/>
</dbReference>